<name>A0AAD5XN65_9FUNG</name>
<accession>A0AAD5XN65</accession>
<feature type="domain" description="UDENN" evidence="3">
    <location>
        <begin position="50"/>
        <end position="536"/>
    </location>
</feature>
<dbReference type="GO" id="GO:0005737">
    <property type="term" value="C:cytoplasm"/>
    <property type="evidence" value="ECO:0007669"/>
    <property type="project" value="TreeGrafter"/>
</dbReference>
<dbReference type="PANTHER" id="PTHR31017:SF1">
    <property type="entry name" value="LATE SECRETORY PATHWAY PROTEIN AVL9 HOMOLOG"/>
    <property type="match status" value="1"/>
</dbReference>
<evidence type="ECO:0000256" key="2">
    <source>
        <dbReference type="SAM" id="MobiDB-lite"/>
    </source>
</evidence>
<dbReference type="EMBL" id="JADGJQ010000060">
    <property type="protein sequence ID" value="KAJ3174798.1"/>
    <property type="molecule type" value="Genomic_DNA"/>
</dbReference>
<dbReference type="PROSITE" id="PS50211">
    <property type="entry name" value="DENN"/>
    <property type="match status" value="1"/>
</dbReference>
<evidence type="ECO:0000313" key="4">
    <source>
        <dbReference type="EMBL" id="KAJ3174798.1"/>
    </source>
</evidence>
<sequence>MASPSQQHQPPLHAASHDSSEDLEDPQPLRPKATSTSAATAATANPKIILHVLCVAFHHRNGPQVEFAYPAFPTMTAAETAADTPQREGDKSAVALPEEWSFLPFLCLPDGAHATDEEFIYFHLPPVPKWSQYPQSTLFGLACYRQMPATELINRTSDVTRSTVQKAVVVLATQPVLGSVRSKLGLVTRAFFEQKDFSKLEILETLYDNLVQSVSGYIPDTTLYMGISLRELVHKFRQKTLQLYKLLFLEKRILFFGSKVERLSAYQYSLISLIPDMLRNLQDAGSPSLSIGPQVPTTGRTGSRDSLDGARLRNIGSPLPIFGESVFFQPYIPLQQMDILLSQDTKSFLVGTSNSIFLHHKALALDVIANVDTGAIEIVNPAVAPLLNLTTPDKKFIDDITRSVVTTWAPEEDMSMNQQFSFEGSDDDIRARFEVYLLSMLASVRTAQTAAISVDPAIRGKDFLAEFNPLWVKGWQSTIHYSKWLASNGGDLPETVNISPAHPCQGASAFGILQTSIAARFSDFGKSLSPVQQNVTKAVETSVAKAASTISTAVETVSDPAQQQRVQAGATQMFSNVSSFLSKKRTEWTGSPPQSTGRLTPDEVVEGGHQDWEDVDINEARADKTAGAGAGSN</sequence>
<feature type="region of interest" description="Disordered" evidence="2">
    <location>
        <begin position="289"/>
        <end position="309"/>
    </location>
</feature>
<dbReference type="PANTHER" id="PTHR31017">
    <property type="entry name" value="LATE SECRETORY PATHWAY PROTEIN AVL9-RELATED"/>
    <property type="match status" value="1"/>
</dbReference>
<dbReference type="InterPro" id="IPR051731">
    <property type="entry name" value="DENND11/AVL9_GEFs"/>
</dbReference>
<evidence type="ECO:0000259" key="3">
    <source>
        <dbReference type="PROSITE" id="PS50211"/>
    </source>
</evidence>
<dbReference type="InterPro" id="IPR043153">
    <property type="entry name" value="DENN_C"/>
</dbReference>
<reference evidence="4" key="1">
    <citation type="submission" date="2020-05" db="EMBL/GenBank/DDBJ databases">
        <title>Phylogenomic resolution of chytrid fungi.</title>
        <authorList>
            <person name="Stajich J.E."/>
            <person name="Amses K."/>
            <person name="Simmons R."/>
            <person name="Seto K."/>
            <person name="Myers J."/>
            <person name="Bonds A."/>
            <person name="Quandt C.A."/>
            <person name="Barry K."/>
            <person name="Liu P."/>
            <person name="Grigoriev I."/>
            <person name="Longcore J.E."/>
            <person name="James T.Y."/>
        </authorList>
    </citation>
    <scope>NUCLEOTIDE SEQUENCE</scope>
    <source>
        <strain evidence="4">JEL0379</strain>
    </source>
</reference>
<feature type="compositionally biased region" description="Polar residues" evidence="2">
    <location>
        <begin position="289"/>
        <end position="301"/>
    </location>
</feature>
<dbReference type="Gene3D" id="3.40.50.11500">
    <property type="match status" value="1"/>
</dbReference>
<feature type="region of interest" description="Disordered" evidence="2">
    <location>
        <begin position="1"/>
        <end position="40"/>
    </location>
</feature>
<organism evidence="4 5">
    <name type="scientific">Geranomyces variabilis</name>
    <dbReference type="NCBI Taxonomy" id="109894"/>
    <lineage>
        <taxon>Eukaryota</taxon>
        <taxon>Fungi</taxon>
        <taxon>Fungi incertae sedis</taxon>
        <taxon>Chytridiomycota</taxon>
        <taxon>Chytridiomycota incertae sedis</taxon>
        <taxon>Chytridiomycetes</taxon>
        <taxon>Spizellomycetales</taxon>
        <taxon>Powellomycetaceae</taxon>
        <taxon>Geranomyces</taxon>
    </lineage>
</organism>
<evidence type="ECO:0000313" key="5">
    <source>
        <dbReference type="Proteomes" id="UP001212152"/>
    </source>
</evidence>
<feature type="compositionally biased region" description="Basic and acidic residues" evidence="2">
    <location>
        <begin position="606"/>
        <end position="624"/>
    </location>
</feature>
<dbReference type="InterPro" id="IPR037516">
    <property type="entry name" value="Tripartite_DENN"/>
</dbReference>
<evidence type="ECO:0000256" key="1">
    <source>
        <dbReference type="ARBA" id="ARBA00038178"/>
    </source>
</evidence>
<comment type="similarity">
    <text evidence="1">Belongs to the AVL9 family.</text>
</comment>
<dbReference type="Pfam" id="PF09794">
    <property type="entry name" value="Avl9"/>
    <property type="match status" value="1"/>
</dbReference>
<gene>
    <name evidence="4" type="primary">AVL9</name>
    <name evidence="4" type="ORF">HDU87_006914</name>
</gene>
<keyword evidence="5" id="KW-1185">Reference proteome</keyword>
<feature type="region of interest" description="Disordered" evidence="2">
    <location>
        <begin position="584"/>
        <end position="633"/>
    </location>
</feature>
<feature type="compositionally biased region" description="Polar residues" evidence="2">
    <location>
        <begin position="588"/>
        <end position="598"/>
    </location>
</feature>
<proteinExistence type="inferred from homology"/>
<protein>
    <submittedName>
        <fullName evidence="4">Late secretory pathway protein avl9</fullName>
    </submittedName>
</protein>
<dbReference type="InterPro" id="IPR018307">
    <property type="entry name" value="ABL9/DENND6_dom"/>
</dbReference>
<comment type="caution">
    <text evidence="4">The sequence shown here is derived from an EMBL/GenBank/DDBJ whole genome shotgun (WGS) entry which is preliminary data.</text>
</comment>
<dbReference type="Proteomes" id="UP001212152">
    <property type="component" value="Unassembled WGS sequence"/>
</dbReference>
<dbReference type="AlphaFoldDB" id="A0AAD5XN65"/>